<dbReference type="AlphaFoldDB" id="R9HXR6"/>
<protein>
    <submittedName>
        <fullName evidence="1">Uncharacterized protein</fullName>
    </submittedName>
</protein>
<name>R9HXR6_9BACT</name>
<proteinExistence type="predicted"/>
<organism evidence="1 2">
    <name type="scientific">Phocaeicola sartorii</name>
    <dbReference type="NCBI Taxonomy" id="671267"/>
    <lineage>
        <taxon>Bacteria</taxon>
        <taxon>Pseudomonadati</taxon>
        <taxon>Bacteroidota</taxon>
        <taxon>Bacteroidia</taxon>
        <taxon>Bacteroidales</taxon>
        <taxon>Bacteroidaceae</taxon>
        <taxon>Phocaeicola</taxon>
    </lineage>
</organism>
<keyword evidence="2" id="KW-1185">Reference proteome</keyword>
<dbReference type="Proteomes" id="UP000014200">
    <property type="component" value="Unassembled WGS sequence"/>
</dbReference>
<gene>
    <name evidence="1" type="ORF">C802_04403</name>
</gene>
<evidence type="ECO:0000313" key="2">
    <source>
        <dbReference type="Proteomes" id="UP000014200"/>
    </source>
</evidence>
<comment type="caution">
    <text evidence="1">The sequence shown here is derived from an EMBL/GenBank/DDBJ whole genome shotgun (WGS) entry which is preliminary data.</text>
</comment>
<reference evidence="1 2" key="1">
    <citation type="submission" date="2013-04" db="EMBL/GenBank/DDBJ databases">
        <title>The Genome Sequence of Bacteroides massiliensis dnLKV3.</title>
        <authorList>
            <consortium name="The Broad Institute Genomics Platform"/>
            <consortium name="The Broad Institute Genome Sequencing Center for Infectious Disease"/>
            <person name="Earl A."/>
            <person name="Xavier R."/>
            <person name="Kuhn K."/>
            <person name="Stappenbeck T."/>
            <person name="Walker B."/>
            <person name="Young S."/>
            <person name="Zeng Q."/>
            <person name="Gargeya S."/>
            <person name="Fitzgerald M."/>
            <person name="Haas B."/>
            <person name="Abouelleil A."/>
            <person name="Allen A.W."/>
            <person name="Alvarado L."/>
            <person name="Arachchi H.M."/>
            <person name="Berlin A.M."/>
            <person name="Chapman S.B."/>
            <person name="Gainer-Dewar J."/>
            <person name="Goldberg J."/>
            <person name="Griggs A."/>
            <person name="Gujja S."/>
            <person name="Hansen M."/>
            <person name="Howarth C."/>
            <person name="Imamovic A."/>
            <person name="Ireland A."/>
            <person name="Larimer J."/>
            <person name="McCowan C."/>
            <person name="Murphy C."/>
            <person name="Pearson M."/>
            <person name="Poon T.W."/>
            <person name="Priest M."/>
            <person name="Roberts A."/>
            <person name="Saif S."/>
            <person name="Shea T."/>
            <person name="Sisk P."/>
            <person name="Sykes S."/>
            <person name="Wortman J."/>
            <person name="Nusbaum C."/>
            <person name="Birren B."/>
        </authorList>
    </citation>
    <scope>NUCLEOTIDE SEQUENCE [LARGE SCALE GENOMIC DNA]</scope>
    <source>
        <strain evidence="2">dnLKV3</strain>
    </source>
</reference>
<evidence type="ECO:0000313" key="1">
    <source>
        <dbReference type="EMBL" id="EOS08792.1"/>
    </source>
</evidence>
<dbReference type="HOGENOM" id="CLU_3180211_0_0_10"/>
<accession>R9HXR6</accession>
<dbReference type="EMBL" id="ASSP01000032">
    <property type="protein sequence ID" value="EOS08792.1"/>
    <property type="molecule type" value="Genomic_DNA"/>
</dbReference>
<sequence length="46" mass="5385">MFVTRVYLCLYLLDASNSKNVAAFLLFFIELLHFIKCKVHATTIIY</sequence>